<gene>
    <name evidence="1" type="ORF">WL1483_3296</name>
</gene>
<dbReference type="InterPro" id="IPR018163">
    <property type="entry name" value="Thr/Ala-tRNA-synth_IIc_edit"/>
</dbReference>
<dbReference type="KEGG" id="asr:WL1483_3296"/>
<dbReference type="PATRIC" id="fig|652.5.peg.3523"/>
<dbReference type="RefSeq" id="WP_050666529.1">
    <property type="nucleotide sequence ID" value="NZ_CDDB01000052.1"/>
</dbReference>
<dbReference type="EMBL" id="CP013067">
    <property type="protein sequence ID" value="ALP42715.1"/>
    <property type="molecule type" value="Genomic_DNA"/>
</dbReference>
<proteinExistence type="predicted"/>
<dbReference type="AlphaFoldDB" id="A0A0S2SLX6"/>
<evidence type="ECO:0000313" key="2">
    <source>
        <dbReference type="Proteomes" id="UP000058114"/>
    </source>
</evidence>
<dbReference type="Proteomes" id="UP000058114">
    <property type="component" value="Chromosome"/>
</dbReference>
<name>A0A0S2SLX6_9GAMM</name>
<dbReference type="OrthoDB" id="6396444at2"/>
<protein>
    <recommendedName>
        <fullName evidence="3">Metal-dependent hydrolase</fullName>
    </recommendedName>
</protein>
<reference evidence="2" key="1">
    <citation type="submission" date="2015-10" db="EMBL/GenBank/DDBJ databases">
        <title>Complete Genome Sequence of Aeromonas schubertii strain WL1483.</title>
        <authorList>
            <person name="Liu L."/>
        </authorList>
    </citation>
    <scope>NUCLEOTIDE SEQUENCE [LARGE SCALE GENOMIC DNA]</scope>
    <source>
        <strain evidence="2">WL1483</strain>
    </source>
</reference>
<sequence>MEHTRASFVLGHLEEQAHVLLTQIADNQTLMVTDLTPFHPESHLWPDQPGDLGSVHWEGGEAPIASCRMGAVSPEGALFVDRAIPVKRGEPGWAFVVVHPLQGVHALSAGTPVTLRVDGAHRLPLSLGHSGCHLAALALNQALIPFWKKEPTERDALDQPDFDRLAITRSRVEPHGSSEHYRIGKSLRKKGVMGPELLAALPAIEQAVNARLADWMTTGGAIRRSRDGEAIIDSRWWHCTLDGREVTIPCGGTHATALAELGRVQVNLSPTDEGLVMETRVYP</sequence>
<evidence type="ECO:0000313" key="1">
    <source>
        <dbReference type="EMBL" id="ALP42715.1"/>
    </source>
</evidence>
<dbReference type="GO" id="GO:0000166">
    <property type="term" value="F:nucleotide binding"/>
    <property type="evidence" value="ECO:0007669"/>
    <property type="project" value="InterPro"/>
</dbReference>
<dbReference type="SUPFAM" id="SSF55186">
    <property type="entry name" value="ThrRS/AlaRS common domain"/>
    <property type="match status" value="1"/>
</dbReference>
<organism evidence="1 2">
    <name type="scientific">Aeromonas schubertii</name>
    <dbReference type="NCBI Taxonomy" id="652"/>
    <lineage>
        <taxon>Bacteria</taxon>
        <taxon>Pseudomonadati</taxon>
        <taxon>Pseudomonadota</taxon>
        <taxon>Gammaproteobacteria</taxon>
        <taxon>Aeromonadales</taxon>
        <taxon>Aeromonadaceae</taxon>
        <taxon>Aeromonas</taxon>
    </lineage>
</organism>
<dbReference type="Gene3D" id="3.30.980.10">
    <property type="entry name" value="Threonyl-trna Synthetase, Chain A, domain 2"/>
    <property type="match status" value="1"/>
</dbReference>
<reference evidence="1 2" key="2">
    <citation type="journal article" date="2016" name="Genome Announc.">
        <title>Complete Genome Sequence of the Highly Virulent Aeromonas schubertii Strain WL1483, Isolated from Diseased Snakehead Fish (Channa argus) in China.</title>
        <authorList>
            <person name="Liu L."/>
            <person name="Li N."/>
            <person name="Zhang D."/>
            <person name="Fu X."/>
            <person name="Shi C."/>
            <person name="Lin Q."/>
            <person name="Hao G."/>
        </authorList>
    </citation>
    <scope>NUCLEOTIDE SEQUENCE [LARGE SCALE GENOMIC DNA]</scope>
    <source>
        <strain evidence="1 2">WL1483</strain>
    </source>
</reference>
<evidence type="ECO:0008006" key="3">
    <source>
        <dbReference type="Google" id="ProtNLM"/>
    </source>
</evidence>
<accession>A0A0S2SLX6</accession>
<dbReference type="STRING" id="652.WL1483_3296"/>